<feature type="region of interest" description="Disordered" evidence="1">
    <location>
        <begin position="125"/>
        <end position="153"/>
    </location>
</feature>
<dbReference type="EMBL" id="CADEAL010000522">
    <property type="protein sequence ID" value="CAB1421392.1"/>
    <property type="molecule type" value="Genomic_DNA"/>
</dbReference>
<name>A0A9N7TZC0_PLEPL</name>
<evidence type="ECO:0000313" key="2">
    <source>
        <dbReference type="EMBL" id="CAB1421392.1"/>
    </source>
</evidence>
<evidence type="ECO:0000313" key="3">
    <source>
        <dbReference type="Proteomes" id="UP001153269"/>
    </source>
</evidence>
<proteinExistence type="predicted"/>
<comment type="caution">
    <text evidence="2">The sequence shown here is derived from an EMBL/GenBank/DDBJ whole genome shotgun (WGS) entry which is preliminary data.</text>
</comment>
<dbReference type="AlphaFoldDB" id="A0A9N7TZC0"/>
<sequence length="163" mass="17827">MAIFQGEEWNGYASFPGGQVQASSLKSVYIVTYTQFGLIICRAHRGQLAKTRLVRTTTGARLLALLNEPPEQGQLFIFGVAASKEPEAYGPVKFHNKTGWRYRPGLGLSQLFHISLHQARVKQGGGERSLLWPPPPSPLAPALHSLTPPGPKGEVERMVRANA</sequence>
<reference evidence="2" key="1">
    <citation type="submission" date="2020-03" db="EMBL/GenBank/DDBJ databases">
        <authorList>
            <person name="Weist P."/>
        </authorList>
    </citation>
    <scope>NUCLEOTIDE SEQUENCE</scope>
</reference>
<dbReference type="Proteomes" id="UP001153269">
    <property type="component" value="Unassembled WGS sequence"/>
</dbReference>
<accession>A0A9N7TZC0</accession>
<organism evidence="2 3">
    <name type="scientific">Pleuronectes platessa</name>
    <name type="common">European plaice</name>
    <dbReference type="NCBI Taxonomy" id="8262"/>
    <lineage>
        <taxon>Eukaryota</taxon>
        <taxon>Metazoa</taxon>
        <taxon>Chordata</taxon>
        <taxon>Craniata</taxon>
        <taxon>Vertebrata</taxon>
        <taxon>Euteleostomi</taxon>
        <taxon>Actinopterygii</taxon>
        <taxon>Neopterygii</taxon>
        <taxon>Teleostei</taxon>
        <taxon>Neoteleostei</taxon>
        <taxon>Acanthomorphata</taxon>
        <taxon>Carangaria</taxon>
        <taxon>Pleuronectiformes</taxon>
        <taxon>Pleuronectoidei</taxon>
        <taxon>Pleuronectidae</taxon>
        <taxon>Pleuronectes</taxon>
    </lineage>
</organism>
<keyword evidence="3" id="KW-1185">Reference proteome</keyword>
<gene>
    <name evidence="2" type="ORF">PLEPLA_LOCUS9274</name>
</gene>
<evidence type="ECO:0000256" key="1">
    <source>
        <dbReference type="SAM" id="MobiDB-lite"/>
    </source>
</evidence>
<protein>
    <submittedName>
        <fullName evidence="2">Uncharacterized protein</fullName>
    </submittedName>
</protein>